<name>N1UYL8_9MICC</name>
<comment type="caution">
    <text evidence="1">The sequence shown here is derived from an EMBL/GenBank/DDBJ whole genome shotgun (WGS) entry which is preliminary data.</text>
</comment>
<protein>
    <recommendedName>
        <fullName evidence="3">Glyoxalase/bleomycin resistance protein/dioxygenase</fullName>
    </recommendedName>
</protein>
<keyword evidence="2" id="KW-1185">Reference proteome</keyword>
<evidence type="ECO:0000313" key="1">
    <source>
        <dbReference type="EMBL" id="EMY35486.1"/>
    </source>
</evidence>
<dbReference type="Proteomes" id="UP000010729">
    <property type="component" value="Unassembled WGS sequence"/>
</dbReference>
<gene>
    <name evidence="1" type="ORF">D477_004197</name>
</gene>
<dbReference type="EMBL" id="ANPE02000072">
    <property type="protein sequence ID" value="EMY35486.1"/>
    <property type="molecule type" value="Genomic_DNA"/>
</dbReference>
<accession>N1UYL8</accession>
<sequence length="38" mass="4007">MAIKLENIGIAVRDLEATTAFFRTLVSLLSAATPVSGE</sequence>
<dbReference type="AlphaFoldDB" id="N1UYL8"/>
<evidence type="ECO:0000313" key="2">
    <source>
        <dbReference type="Proteomes" id="UP000010729"/>
    </source>
</evidence>
<evidence type="ECO:0008006" key="3">
    <source>
        <dbReference type="Google" id="ProtNLM"/>
    </source>
</evidence>
<reference evidence="1 2" key="1">
    <citation type="journal article" date="2013" name="Genome Announc.">
        <title>Draft Genome Sequence of Arthrobacter crystallopoietes Strain BAB-32, Revealing Genes for Bioremediation.</title>
        <authorList>
            <person name="Joshi M.N."/>
            <person name="Pandit A.S."/>
            <person name="Sharma A."/>
            <person name="Pandya R.V."/>
            <person name="Desai S.M."/>
            <person name="Saxena A.K."/>
            <person name="Bagatharia S.B."/>
        </authorList>
    </citation>
    <scope>NUCLEOTIDE SEQUENCE [LARGE SCALE GENOMIC DNA]</scope>
    <source>
        <strain evidence="1 2">BAB-32</strain>
    </source>
</reference>
<organism evidence="1 2">
    <name type="scientific">Arthrobacter crystallopoietes BAB-32</name>
    <dbReference type="NCBI Taxonomy" id="1246476"/>
    <lineage>
        <taxon>Bacteria</taxon>
        <taxon>Bacillati</taxon>
        <taxon>Actinomycetota</taxon>
        <taxon>Actinomycetes</taxon>
        <taxon>Micrococcales</taxon>
        <taxon>Micrococcaceae</taxon>
        <taxon>Crystallibacter</taxon>
    </lineage>
</organism>
<proteinExistence type="predicted"/>